<comment type="caution">
    <text evidence="3">The sequence shown here is derived from an EMBL/GenBank/DDBJ whole genome shotgun (WGS) entry which is preliminary data.</text>
</comment>
<keyword evidence="4" id="KW-1185">Reference proteome</keyword>
<dbReference type="OrthoDB" id="1929840at2759"/>
<evidence type="ECO:0000256" key="1">
    <source>
        <dbReference type="SAM" id="MobiDB-lite"/>
    </source>
</evidence>
<gene>
    <name evidence="3" type="ORF">CFOL_v3_10278</name>
</gene>
<dbReference type="InterPro" id="IPR008889">
    <property type="entry name" value="VQ"/>
</dbReference>
<dbReference type="AlphaFoldDB" id="A0A1Q3BFQ5"/>
<name>A0A1Q3BFQ5_CEPFO</name>
<feature type="region of interest" description="Disordered" evidence="1">
    <location>
        <begin position="1"/>
        <end position="25"/>
    </location>
</feature>
<feature type="compositionally biased region" description="Basic residues" evidence="1">
    <location>
        <begin position="11"/>
        <end position="21"/>
    </location>
</feature>
<proteinExistence type="predicted"/>
<dbReference type="Proteomes" id="UP000187406">
    <property type="component" value="Unassembled WGS sequence"/>
</dbReference>
<dbReference type="InParanoid" id="A0A1Q3BFQ5"/>
<dbReference type="InterPro" id="IPR039335">
    <property type="entry name" value="SIB1/2"/>
</dbReference>
<evidence type="ECO:0000313" key="3">
    <source>
        <dbReference type="EMBL" id="GAV66768.1"/>
    </source>
</evidence>
<dbReference type="PANTHER" id="PTHR33624:SF17">
    <property type="entry name" value="OS07G0687400 PROTEIN"/>
    <property type="match status" value="1"/>
</dbReference>
<feature type="compositionally biased region" description="Basic and acidic residues" evidence="1">
    <location>
        <begin position="1"/>
        <end position="10"/>
    </location>
</feature>
<dbReference type="EMBL" id="BDDD01000502">
    <property type="protein sequence ID" value="GAV66768.1"/>
    <property type="molecule type" value="Genomic_DNA"/>
</dbReference>
<evidence type="ECO:0000259" key="2">
    <source>
        <dbReference type="Pfam" id="PF05678"/>
    </source>
</evidence>
<accession>A0A1Q3BFQ5</accession>
<feature type="domain" description="VQ" evidence="2">
    <location>
        <begin position="32"/>
        <end position="59"/>
    </location>
</feature>
<organism evidence="3 4">
    <name type="scientific">Cephalotus follicularis</name>
    <name type="common">Albany pitcher plant</name>
    <dbReference type="NCBI Taxonomy" id="3775"/>
    <lineage>
        <taxon>Eukaryota</taxon>
        <taxon>Viridiplantae</taxon>
        <taxon>Streptophyta</taxon>
        <taxon>Embryophyta</taxon>
        <taxon>Tracheophyta</taxon>
        <taxon>Spermatophyta</taxon>
        <taxon>Magnoliopsida</taxon>
        <taxon>eudicotyledons</taxon>
        <taxon>Gunneridae</taxon>
        <taxon>Pentapetalae</taxon>
        <taxon>rosids</taxon>
        <taxon>fabids</taxon>
        <taxon>Oxalidales</taxon>
        <taxon>Cephalotaceae</taxon>
        <taxon>Cephalotus</taxon>
    </lineage>
</organism>
<dbReference type="Pfam" id="PF05678">
    <property type="entry name" value="VQ"/>
    <property type="match status" value="1"/>
</dbReference>
<sequence>MGKLRDNQYHHDHKSQKLTKVKKNDPIKVTHISSPMLVKASNPSEFRAIVQELTGQYSNINDFGDLYATSNTYEEANQVSYHKAPPQANIDTENSDTISSSISPLEFNQGFVWGDDSESFFGLQSSYL</sequence>
<protein>
    <submittedName>
        <fullName evidence="3">VQ domain-containing protein</fullName>
    </submittedName>
</protein>
<reference evidence="4" key="1">
    <citation type="submission" date="2016-04" db="EMBL/GenBank/DDBJ databases">
        <title>Cephalotus genome sequencing.</title>
        <authorList>
            <person name="Fukushima K."/>
            <person name="Hasebe M."/>
            <person name="Fang X."/>
        </authorList>
    </citation>
    <scope>NUCLEOTIDE SEQUENCE [LARGE SCALE GENOMIC DNA]</scope>
    <source>
        <strain evidence="4">cv. St1</strain>
    </source>
</reference>
<evidence type="ECO:0000313" key="4">
    <source>
        <dbReference type="Proteomes" id="UP000187406"/>
    </source>
</evidence>
<dbReference type="PANTHER" id="PTHR33624">
    <property type="entry name" value="SIGMA FACTOR BINDING PROTEIN 1, CHLOROPLASTIC"/>
    <property type="match status" value="1"/>
</dbReference>